<gene>
    <name evidence="1" type="ORF">MJO28_010469</name>
</gene>
<organism evidence="1 2">
    <name type="scientific">Puccinia striiformis f. sp. tritici</name>
    <dbReference type="NCBI Taxonomy" id="168172"/>
    <lineage>
        <taxon>Eukaryota</taxon>
        <taxon>Fungi</taxon>
        <taxon>Dikarya</taxon>
        <taxon>Basidiomycota</taxon>
        <taxon>Pucciniomycotina</taxon>
        <taxon>Pucciniomycetes</taxon>
        <taxon>Pucciniales</taxon>
        <taxon>Pucciniaceae</taxon>
        <taxon>Puccinia</taxon>
    </lineage>
</organism>
<sequence length="102" mass="11016">MKLFNLFFPLVVILIQGACVRAWDCKKSTTDKQTGYCSAVSEIPVSPATEIKYIMHPAAIFNGQRTCPSSSILGCCLSVSGFKPSAQVPVTLAIYHTNCNDA</sequence>
<accession>A0ACC0E4K3</accession>
<comment type="caution">
    <text evidence="1">The sequence shown here is derived from an EMBL/GenBank/DDBJ whole genome shotgun (WGS) entry which is preliminary data.</text>
</comment>
<reference evidence="2" key="1">
    <citation type="journal article" date="2018" name="BMC Genomics">
        <title>Genomic insights into host adaptation between the wheat stripe rust pathogen (Puccinia striiformis f. sp. tritici) and the barley stripe rust pathogen (Puccinia striiformis f. sp. hordei).</title>
        <authorList>
            <person name="Xia C."/>
            <person name="Wang M."/>
            <person name="Yin C."/>
            <person name="Cornejo O.E."/>
            <person name="Hulbert S.H."/>
            <person name="Chen X."/>
        </authorList>
    </citation>
    <scope>NUCLEOTIDE SEQUENCE [LARGE SCALE GENOMIC DNA]</scope>
    <source>
        <strain evidence="2">93-210</strain>
    </source>
</reference>
<name>A0ACC0E4K3_9BASI</name>
<reference evidence="2" key="2">
    <citation type="journal article" date="2018" name="Mol. Plant Microbe Interact.">
        <title>Genome sequence resources for the wheat stripe rust pathogen (Puccinia striiformis f. sp. tritici) and the barley stripe rust pathogen (Puccinia striiformis f. sp. hordei).</title>
        <authorList>
            <person name="Xia C."/>
            <person name="Wang M."/>
            <person name="Yin C."/>
            <person name="Cornejo O.E."/>
            <person name="Hulbert S.H."/>
            <person name="Chen X."/>
        </authorList>
    </citation>
    <scope>NUCLEOTIDE SEQUENCE [LARGE SCALE GENOMIC DNA]</scope>
    <source>
        <strain evidence="2">93-210</strain>
    </source>
</reference>
<protein>
    <submittedName>
        <fullName evidence="1">Uncharacterized protein</fullName>
    </submittedName>
</protein>
<evidence type="ECO:0000313" key="2">
    <source>
        <dbReference type="Proteomes" id="UP001060170"/>
    </source>
</evidence>
<dbReference type="EMBL" id="CM045874">
    <property type="protein sequence ID" value="KAI7944774.1"/>
    <property type="molecule type" value="Genomic_DNA"/>
</dbReference>
<proteinExistence type="predicted"/>
<dbReference type="Proteomes" id="UP001060170">
    <property type="component" value="Chromosome 10"/>
</dbReference>
<reference evidence="1 2" key="3">
    <citation type="journal article" date="2022" name="Microbiol. Spectr.">
        <title>Folding features and dynamics of 3D genome architecture in plant fungal pathogens.</title>
        <authorList>
            <person name="Xia C."/>
        </authorList>
    </citation>
    <scope>NUCLEOTIDE SEQUENCE [LARGE SCALE GENOMIC DNA]</scope>
    <source>
        <strain evidence="1 2">93-210</strain>
    </source>
</reference>
<keyword evidence="2" id="KW-1185">Reference proteome</keyword>
<evidence type="ECO:0000313" key="1">
    <source>
        <dbReference type="EMBL" id="KAI7944774.1"/>
    </source>
</evidence>